<evidence type="ECO:0000313" key="1">
    <source>
        <dbReference type="EMBL" id="GME32788.1"/>
    </source>
</evidence>
<organism evidence="1 2">
    <name type="scientific">Neofusicoccum parvum</name>
    <dbReference type="NCBI Taxonomy" id="310453"/>
    <lineage>
        <taxon>Eukaryota</taxon>
        <taxon>Fungi</taxon>
        <taxon>Dikarya</taxon>
        <taxon>Ascomycota</taxon>
        <taxon>Pezizomycotina</taxon>
        <taxon>Dothideomycetes</taxon>
        <taxon>Dothideomycetes incertae sedis</taxon>
        <taxon>Botryosphaeriales</taxon>
        <taxon>Botryosphaeriaceae</taxon>
        <taxon>Neofusicoccum</taxon>
    </lineage>
</organism>
<sequence length="511" mass="56219">MNGWTTPRETRTIQVIDAENDPPEEIIPLSDLDNVYVRVYVPITSTYKLDNDVDRELVIENLCKGLQKTTTEYRFLGGHVFEGPNGKSFVKRSPAWPTLTLHINHLENTDFPSYSDLERREFPFSDLNERHMAPDFSLPADPKTAPADTGLPTILAQLNFIRGGLILGTALHHQCVDAKGVDVVLARWAANTRALFNPGVPAPEFDPACLDPTPMSSTTPLAAERIPEVERRIRSFKYVPVLPHSGEYAAPVQLAQSIFHLPRSRLAALKASAVPPQQQQHSDEAVAAAASAAGDKWVSTNDCITALLWRCMTRARLLSSSAAADPDNTTVHMHMAVDIRPYTDPPLHGSYPGNAVSISYVSSALSSLIDPSPSAFAAAAQAIRATVVAWRAPSMIKDTQDYLASFPAHPAGVRQTFTFAPGQIATIVTSWSVMAAYREHDFGWRGGLKALRLASGAFNNTFFVYPRRVREQGDGPGEDEGTEVFVTMEKGDMERLRRDSELLKWAELRAC</sequence>
<keyword evidence="2" id="KW-1185">Reference proteome</keyword>
<proteinExistence type="predicted"/>
<gene>
    <name evidence="1" type="primary">g5555</name>
    <name evidence="1" type="ORF">NpPPO83_00005555</name>
</gene>
<dbReference type="Proteomes" id="UP001165186">
    <property type="component" value="Unassembled WGS sequence"/>
</dbReference>
<name>A0ACB5SAN5_9PEZI</name>
<evidence type="ECO:0000313" key="2">
    <source>
        <dbReference type="Proteomes" id="UP001165186"/>
    </source>
</evidence>
<reference evidence="1" key="1">
    <citation type="submission" date="2024-09" db="EMBL/GenBank/DDBJ databases">
        <title>Draft Genome Sequences of Neofusicoccum parvum.</title>
        <authorList>
            <person name="Ashida A."/>
            <person name="Camagna M."/>
            <person name="Tanaka A."/>
            <person name="Takemoto D."/>
        </authorList>
    </citation>
    <scope>NUCLEOTIDE SEQUENCE</scope>
    <source>
        <strain evidence="1">PPO83</strain>
    </source>
</reference>
<accession>A0ACB5SAN5</accession>
<comment type="caution">
    <text evidence="1">The sequence shown here is derived from an EMBL/GenBank/DDBJ whole genome shotgun (WGS) entry which is preliminary data.</text>
</comment>
<keyword evidence="1" id="KW-0808">Transferase</keyword>
<protein>
    <submittedName>
        <fullName evidence="1">Transferase</fullName>
    </submittedName>
</protein>
<dbReference type="EMBL" id="BSXG01000226">
    <property type="protein sequence ID" value="GME32788.1"/>
    <property type="molecule type" value="Genomic_DNA"/>
</dbReference>